<evidence type="ECO:0000313" key="1">
    <source>
        <dbReference type="EMBL" id="CDR32623.1"/>
    </source>
</evidence>
<dbReference type="Bgee" id="WBGene00044906">
    <property type="expression patterns" value="Expressed in larva and 1 other cell type or tissue"/>
</dbReference>
<accession>A0A061AIU0</accession>
<keyword evidence="2" id="KW-1185">Reference proteome</keyword>
<dbReference type="GeneID" id="4927036"/>
<protein>
    <submittedName>
        <fullName evidence="1">CUB_2 domain-containing protein</fullName>
    </submittedName>
</protein>
<dbReference type="AlphaFoldDB" id="A0A061AIU0"/>
<evidence type="ECO:0000313" key="3">
    <source>
        <dbReference type="WormBase" id="Y67A10A.11b"/>
    </source>
</evidence>
<name>A0A061AIU0_CAEEL</name>
<dbReference type="Proteomes" id="UP000001940">
    <property type="component" value="Chromosome IV"/>
</dbReference>
<organism evidence="1 2">
    <name type="scientific">Caenorhabditis elegans</name>
    <dbReference type="NCBI Taxonomy" id="6239"/>
    <lineage>
        <taxon>Eukaryota</taxon>
        <taxon>Metazoa</taxon>
        <taxon>Ecdysozoa</taxon>
        <taxon>Nematoda</taxon>
        <taxon>Chromadorea</taxon>
        <taxon>Rhabditida</taxon>
        <taxon>Rhabditina</taxon>
        <taxon>Rhabditomorpha</taxon>
        <taxon>Rhabditoidea</taxon>
        <taxon>Rhabditidae</taxon>
        <taxon>Peloderinae</taxon>
        <taxon>Caenorhabditis</taxon>
    </lineage>
</organism>
<dbReference type="CTD" id="4927036"/>
<dbReference type="EMBL" id="BX284604">
    <property type="protein sequence ID" value="CDR32623.1"/>
    <property type="molecule type" value="Genomic_DNA"/>
</dbReference>
<evidence type="ECO:0000313" key="2">
    <source>
        <dbReference type="Proteomes" id="UP000001940"/>
    </source>
</evidence>
<sequence>MITHTCPCTPITVITSTSNTCAGGTLHDNPFSVRTPVFMSSQCETLVVLKASNIRNNFFTLATDGEQAQGSIGYIDTSGTCRQSDITVTDGASAVGSNGQFLKYSLTCNLNTLRFDGTVAGVAMTNVVSFAQYY</sequence>
<proteinExistence type="predicted"/>
<dbReference type="AGR" id="WB:WBGene00044906"/>
<dbReference type="OrthoDB" id="5774685at2759"/>
<dbReference type="WormBase" id="Y67A10A.11b">
    <property type="protein sequence ID" value="CE49985"/>
    <property type="gene ID" value="WBGene00044906"/>
</dbReference>
<dbReference type="RefSeq" id="NP_001293868.1">
    <property type="nucleotide sequence ID" value="NM_001306939.1"/>
</dbReference>
<dbReference type="ExpressionAtlas" id="A0A061AIU0">
    <property type="expression patterns" value="baseline"/>
</dbReference>
<gene>
    <name evidence="1" type="ORF">CELE_Y67A10A.11</name>
    <name evidence="1 3" type="ORF">Y67A10A.11</name>
</gene>
<dbReference type="HOGENOM" id="CLU_074198_0_0_1"/>
<reference evidence="1 2" key="1">
    <citation type="journal article" date="1998" name="Science">
        <title>Genome sequence of the nematode C. elegans: a platform for investigating biology.</title>
        <authorList>
            <consortium name="The C. elegans sequencing consortium"/>
            <person name="Sulson J.E."/>
            <person name="Waterston R."/>
        </authorList>
    </citation>
    <scope>NUCLEOTIDE SEQUENCE [LARGE SCALE GENOMIC DNA]</scope>
    <source>
        <strain evidence="1 2">Bristol N2</strain>
    </source>
</reference>